<dbReference type="Gene3D" id="1.25.40.10">
    <property type="entry name" value="Tetratricopeptide repeat domain"/>
    <property type="match status" value="1"/>
</dbReference>
<protein>
    <submittedName>
        <fullName evidence="3">CHAT domain-containing protein</fullName>
    </submittedName>
</protein>
<evidence type="ECO:0000313" key="3">
    <source>
        <dbReference type="EMBL" id="MBP0491771.1"/>
    </source>
</evidence>
<evidence type="ECO:0000256" key="1">
    <source>
        <dbReference type="SAM" id="SignalP"/>
    </source>
</evidence>
<organism evidence="3 4">
    <name type="scientific">Roseomonas indoligenes</name>
    <dbReference type="NCBI Taxonomy" id="2820811"/>
    <lineage>
        <taxon>Bacteria</taxon>
        <taxon>Pseudomonadati</taxon>
        <taxon>Pseudomonadota</taxon>
        <taxon>Alphaproteobacteria</taxon>
        <taxon>Acetobacterales</taxon>
        <taxon>Roseomonadaceae</taxon>
        <taxon>Roseomonas</taxon>
    </lineage>
</organism>
<dbReference type="EMBL" id="JAGIZA010000002">
    <property type="protein sequence ID" value="MBP0491771.1"/>
    <property type="molecule type" value="Genomic_DNA"/>
</dbReference>
<keyword evidence="1" id="KW-0732">Signal</keyword>
<dbReference type="AlphaFoldDB" id="A0A940S320"/>
<proteinExistence type="predicted"/>
<dbReference type="PROSITE" id="PS51257">
    <property type="entry name" value="PROKAR_LIPOPROTEIN"/>
    <property type="match status" value="1"/>
</dbReference>
<comment type="caution">
    <text evidence="3">The sequence shown here is derived from an EMBL/GenBank/DDBJ whole genome shotgun (WGS) entry which is preliminary data.</text>
</comment>
<sequence>MRPATARPPLRALLLAPALVLGACTAPPPSAYVPSSSASTGAVSLGRNAAGEECRMAATGGGADVWCGEWSSPSARLREVPASPPLQAAEAARAGASARLDCAAPRGSAVLGDMPAALADCRRRAGGWPGFILAATSGSRSWVAEGVLPGYAAAEQALGVLSGRVPADAAPPSSAALDAMAARLAREAFSSGDIGRYEGLMAVGRDANQAERFVAAETAYRAALALQERALGPNSPDRFQPMVLLAIQLSNQGRFPEAEALFTRAAPLVPRAADPLAGAVLAHYRGLHEANRGRTEPALALLSGSYDTYSRVAPPEARSGARSGARLGAASSLVVDPMAARALIGMVETRRNAASVLRAAGRNAEAERASEDAARLAAAAGNPVGEDVIQARLARTGGAVEVAAGDSAGADASFGRASLRFARGVPRSRPLADTLLLRAANASSSAAAGFCREAVAILRTLREGTSSERIAPCIDALAAPGTQEALSEAFEAAQVAQGGVTATQIATAAARLTAGARNPAVADALRRREAADRALTISYRERDAAVEGGRTDLAALNARIAEAESTAAEADGAAQAAAPGYAQLVQSVASAREVLAALAPGEALVATTLPETRRGWTFVLLDSAITATRVGADSRTVDALVGRVRASVEAGDGKKPFAAGDAHALYAAVLGGSAPVLERATALVAAPEGSLLSIPYGIFVTAPPPRADSQEGAAFLLAKMPISHVPAPASLVSLRRAGRSGAPRPWFGFGDPRPVPASFAARSFPAAPECGRGLASLSRLPATALELAAAAQVSGASPGDRRMGGEFTAAAVRGVRLRDYRVLHFATHGVLPSDLACLTEPAIVASAAANGPDATQALLTSGVVLDLDLDADLVVLSACNSGGGAAAGESLSTLARAFFFSGARGLMVTHWYVNDVAAARVAAFTLQNIREGAAPADALRKAQLDLMRVPGASHPGLWAPFALIGPGPGPGAPVRSAAATPGTAG</sequence>
<evidence type="ECO:0000313" key="4">
    <source>
        <dbReference type="Proteomes" id="UP000677537"/>
    </source>
</evidence>
<evidence type="ECO:0000259" key="2">
    <source>
        <dbReference type="Pfam" id="PF12770"/>
    </source>
</evidence>
<feature type="signal peptide" evidence="1">
    <location>
        <begin position="1"/>
        <end position="31"/>
    </location>
</feature>
<name>A0A940S320_9PROT</name>
<dbReference type="Pfam" id="PF12770">
    <property type="entry name" value="CHAT"/>
    <property type="match status" value="1"/>
</dbReference>
<feature type="chain" id="PRO_5037796240" evidence="1">
    <location>
        <begin position="32"/>
        <end position="985"/>
    </location>
</feature>
<keyword evidence="4" id="KW-1185">Reference proteome</keyword>
<dbReference type="Proteomes" id="UP000677537">
    <property type="component" value="Unassembled WGS sequence"/>
</dbReference>
<dbReference type="Pfam" id="PF13424">
    <property type="entry name" value="TPR_12"/>
    <property type="match status" value="1"/>
</dbReference>
<gene>
    <name evidence="3" type="ORF">J5Y10_03155</name>
</gene>
<dbReference type="InterPro" id="IPR024983">
    <property type="entry name" value="CHAT_dom"/>
</dbReference>
<reference evidence="3" key="1">
    <citation type="submission" date="2021-03" db="EMBL/GenBank/DDBJ databases">
        <authorList>
            <person name="So Y."/>
        </authorList>
    </citation>
    <scope>NUCLEOTIDE SEQUENCE</scope>
    <source>
        <strain evidence="3">SG15</strain>
    </source>
</reference>
<dbReference type="InterPro" id="IPR011990">
    <property type="entry name" value="TPR-like_helical_dom_sf"/>
</dbReference>
<dbReference type="SUPFAM" id="SSF48452">
    <property type="entry name" value="TPR-like"/>
    <property type="match status" value="1"/>
</dbReference>
<feature type="domain" description="CHAT" evidence="2">
    <location>
        <begin position="663"/>
        <end position="965"/>
    </location>
</feature>
<accession>A0A940S320</accession>
<dbReference type="RefSeq" id="WP_209370620.1">
    <property type="nucleotide sequence ID" value="NZ_JAGIZA010000002.1"/>
</dbReference>